<dbReference type="EMBL" id="JACGWM010000238">
    <property type="protein sequence ID" value="KAL0310269.1"/>
    <property type="molecule type" value="Genomic_DNA"/>
</dbReference>
<evidence type="ECO:0000313" key="2">
    <source>
        <dbReference type="EMBL" id="KAL0310269.1"/>
    </source>
</evidence>
<reference evidence="2" key="2">
    <citation type="journal article" date="2024" name="Plant">
        <title>Genomic evolution and insights into agronomic trait innovations of Sesamum species.</title>
        <authorList>
            <person name="Miao H."/>
            <person name="Wang L."/>
            <person name="Qu L."/>
            <person name="Liu H."/>
            <person name="Sun Y."/>
            <person name="Le M."/>
            <person name="Wang Q."/>
            <person name="Wei S."/>
            <person name="Zheng Y."/>
            <person name="Lin W."/>
            <person name="Duan Y."/>
            <person name="Cao H."/>
            <person name="Xiong S."/>
            <person name="Wang X."/>
            <person name="Wei L."/>
            <person name="Li C."/>
            <person name="Ma Q."/>
            <person name="Ju M."/>
            <person name="Zhao R."/>
            <person name="Li G."/>
            <person name="Mu C."/>
            <person name="Tian Q."/>
            <person name="Mei H."/>
            <person name="Zhang T."/>
            <person name="Gao T."/>
            <person name="Zhang H."/>
        </authorList>
    </citation>
    <scope>NUCLEOTIDE SEQUENCE</scope>
    <source>
        <strain evidence="2">KEN8</strain>
    </source>
</reference>
<proteinExistence type="predicted"/>
<sequence>MESTLQAEQENNNGETGLKPRPPNLCRRFVSARTNLDLKIPSSDSSLQDDLNEIDLALFGKVFAEIRWFEYYLRRWVLVGGGVARRVVGGGVARGWWGWGGGRLGALDGTFIDVRVPEQGKGRYWTRKGQVAVNVLKVCNPNMQFMDVLSGWEGNEMPNETLELKIRNPVDACADPNVECISTIDTSIAWTV</sequence>
<feature type="compositionally biased region" description="Polar residues" evidence="1">
    <location>
        <begin position="1"/>
        <end position="15"/>
    </location>
</feature>
<reference evidence="2" key="1">
    <citation type="submission" date="2020-06" db="EMBL/GenBank/DDBJ databases">
        <authorList>
            <person name="Li T."/>
            <person name="Hu X."/>
            <person name="Zhang T."/>
            <person name="Song X."/>
            <person name="Zhang H."/>
            <person name="Dai N."/>
            <person name="Sheng W."/>
            <person name="Hou X."/>
            <person name="Wei L."/>
        </authorList>
    </citation>
    <scope>NUCLEOTIDE SEQUENCE</scope>
    <source>
        <strain evidence="2">KEN8</strain>
        <tissue evidence="2">Leaf</tissue>
    </source>
</reference>
<dbReference type="AlphaFoldDB" id="A0AAW2KV41"/>
<name>A0AAW2KV41_9LAMI</name>
<comment type="caution">
    <text evidence="2">The sequence shown here is derived from an EMBL/GenBank/DDBJ whole genome shotgun (WGS) entry which is preliminary data.</text>
</comment>
<gene>
    <name evidence="2" type="ORF">Scaly_2944600</name>
</gene>
<protein>
    <submittedName>
        <fullName evidence="2">Uncharacterized protein</fullName>
    </submittedName>
</protein>
<evidence type="ECO:0000256" key="1">
    <source>
        <dbReference type="SAM" id="MobiDB-lite"/>
    </source>
</evidence>
<accession>A0AAW2KV41</accession>
<feature type="region of interest" description="Disordered" evidence="1">
    <location>
        <begin position="1"/>
        <end position="23"/>
    </location>
</feature>
<organism evidence="2">
    <name type="scientific">Sesamum calycinum</name>
    <dbReference type="NCBI Taxonomy" id="2727403"/>
    <lineage>
        <taxon>Eukaryota</taxon>
        <taxon>Viridiplantae</taxon>
        <taxon>Streptophyta</taxon>
        <taxon>Embryophyta</taxon>
        <taxon>Tracheophyta</taxon>
        <taxon>Spermatophyta</taxon>
        <taxon>Magnoliopsida</taxon>
        <taxon>eudicotyledons</taxon>
        <taxon>Gunneridae</taxon>
        <taxon>Pentapetalae</taxon>
        <taxon>asterids</taxon>
        <taxon>lamiids</taxon>
        <taxon>Lamiales</taxon>
        <taxon>Pedaliaceae</taxon>
        <taxon>Sesamum</taxon>
    </lineage>
</organism>